<protein>
    <submittedName>
        <fullName evidence="2">Uncharacterized protein</fullName>
    </submittedName>
</protein>
<keyword evidence="1" id="KW-0472">Membrane</keyword>
<feature type="transmembrane region" description="Helical" evidence="1">
    <location>
        <begin position="20"/>
        <end position="38"/>
    </location>
</feature>
<keyword evidence="1" id="KW-0812">Transmembrane</keyword>
<evidence type="ECO:0000256" key="1">
    <source>
        <dbReference type="SAM" id="Phobius"/>
    </source>
</evidence>
<accession>A0A8D9BYY0</accession>
<name>A0A8D9BYY0_9HEMI</name>
<dbReference type="AlphaFoldDB" id="A0A8D9BYY0"/>
<dbReference type="EMBL" id="HBUF01676063">
    <property type="protein sequence ID" value="CAG6791407.1"/>
    <property type="molecule type" value="Transcribed_RNA"/>
</dbReference>
<sequence length="111" mass="12750">MGTDRYYDNRHRNDSSNFPLVIIICGGKPFVSFLFFVSKANTRKIPHRTKVKSLSKSNVKIHSKILLLQVENTRLGVCGERIPEGYLFIFPSFPSQYCFLPSLVLRSSFSF</sequence>
<keyword evidence="1" id="KW-1133">Transmembrane helix</keyword>
<reference evidence="2" key="1">
    <citation type="submission" date="2021-05" db="EMBL/GenBank/DDBJ databases">
        <authorList>
            <person name="Alioto T."/>
            <person name="Alioto T."/>
            <person name="Gomez Garrido J."/>
        </authorList>
    </citation>
    <scope>NUCLEOTIDE SEQUENCE</scope>
</reference>
<evidence type="ECO:0000313" key="2">
    <source>
        <dbReference type="EMBL" id="CAG6791407.1"/>
    </source>
</evidence>
<proteinExistence type="predicted"/>
<organism evidence="2">
    <name type="scientific">Cacopsylla melanoneura</name>
    <dbReference type="NCBI Taxonomy" id="428564"/>
    <lineage>
        <taxon>Eukaryota</taxon>
        <taxon>Metazoa</taxon>
        <taxon>Ecdysozoa</taxon>
        <taxon>Arthropoda</taxon>
        <taxon>Hexapoda</taxon>
        <taxon>Insecta</taxon>
        <taxon>Pterygota</taxon>
        <taxon>Neoptera</taxon>
        <taxon>Paraneoptera</taxon>
        <taxon>Hemiptera</taxon>
        <taxon>Sternorrhyncha</taxon>
        <taxon>Psylloidea</taxon>
        <taxon>Psyllidae</taxon>
        <taxon>Psyllinae</taxon>
        <taxon>Cacopsylla</taxon>
    </lineage>
</organism>